<reference evidence="1 2" key="1">
    <citation type="submission" date="2019-07" db="EMBL/GenBank/DDBJ databases">
        <title>R&amp;d 2014.</title>
        <authorList>
            <person name="Klenk H.-P."/>
        </authorList>
    </citation>
    <scope>NUCLEOTIDE SEQUENCE [LARGE SCALE GENOMIC DNA]</scope>
    <source>
        <strain evidence="1 2">DSM 43912</strain>
    </source>
</reference>
<accession>A0A562WEP3</accession>
<dbReference type="GO" id="GO:0004252">
    <property type="term" value="F:serine-type endopeptidase activity"/>
    <property type="evidence" value="ECO:0007669"/>
    <property type="project" value="InterPro"/>
</dbReference>
<dbReference type="GO" id="GO:0006508">
    <property type="term" value="P:proteolysis"/>
    <property type="evidence" value="ECO:0007669"/>
    <property type="project" value="InterPro"/>
</dbReference>
<dbReference type="RefSeq" id="WP_145817247.1">
    <property type="nucleotide sequence ID" value="NZ_AP023438.1"/>
</dbReference>
<dbReference type="EMBL" id="VLLP01000001">
    <property type="protein sequence ID" value="TWJ28750.1"/>
    <property type="molecule type" value="Genomic_DNA"/>
</dbReference>
<sequence length="408" mass="42230">MRSIRLLAGAVVAVVSAATVAVPAYAADPVAADTGREETQAAILAYRTVYPTITEDAAKVAATQQETRKQLHEQLAKEPQTYGGGHFDPLSGITHVALTTQAGADRAAEAGRALGLTVHARVVERSYDELERLADTVRAGTDELAVLAKGRVGVEVSSNTVTVALTAQEEASLPKGAVPSWVTIVPASTDSVEEDVCTSRANCNDSLRAGLVIHRSGGGCSLGFTARSSGVRWALTAGHCGGGTVTNWSTAGTPIGPMHPVNAINSGPVDAGAIQVTNAGYAADTLGRIAISGSSWVPVKGRAHTMSFIWVGDVVCVSARYAAPATSGNPCGVVTKTSDAAVRGLTRYEGYDPCPGDSGGGVYWLTSSGKRYAFGLHSRSTSGCNATPRKAWFSALPRFWPGLSYDLA</sequence>
<dbReference type="InterPro" id="IPR009003">
    <property type="entry name" value="Peptidase_S1_PA"/>
</dbReference>
<organism evidence="1 2">
    <name type="scientific">Micromonospora sagamiensis</name>
    <dbReference type="NCBI Taxonomy" id="47875"/>
    <lineage>
        <taxon>Bacteria</taxon>
        <taxon>Bacillati</taxon>
        <taxon>Actinomycetota</taxon>
        <taxon>Actinomycetes</taxon>
        <taxon>Micromonosporales</taxon>
        <taxon>Micromonosporaceae</taxon>
        <taxon>Micromonospora</taxon>
    </lineage>
</organism>
<dbReference type="Gene3D" id="2.40.10.10">
    <property type="entry name" value="Trypsin-like serine proteases"/>
    <property type="match status" value="2"/>
</dbReference>
<evidence type="ECO:0008006" key="3">
    <source>
        <dbReference type="Google" id="ProtNLM"/>
    </source>
</evidence>
<dbReference type="InterPro" id="IPR018114">
    <property type="entry name" value="TRYPSIN_HIS"/>
</dbReference>
<dbReference type="PROSITE" id="PS00134">
    <property type="entry name" value="TRYPSIN_HIS"/>
    <property type="match status" value="1"/>
</dbReference>
<dbReference type="OrthoDB" id="1496095at2"/>
<name>A0A562WEP3_9ACTN</name>
<evidence type="ECO:0000313" key="1">
    <source>
        <dbReference type="EMBL" id="TWJ28750.1"/>
    </source>
</evidence>
<dbReference type="SUPFAM" id="SSF50494">
    <property type="entry name" value="Trypsin-like serine proteases"/>
    <property type="match status" value="1"/>
</dbReference>
<keyword evidence="2" id="KW-1185">Reference proteome</keyword>
<proteinExistence type="predicted"/>
<dbReference type="AlphaFoldDB" id="A0A562WEP3"/>
<gene>
    <name evidence="1" type="ORF">JD81_02255</name>
</gene>
<dbReference type="CDD" id="cd21112">
    <property type="entry name" value="alphaLP-like"/>
    <property type="match status" value="1"/>
</dbReference>
<protein>
    <recommendedName>
        <fullName evidence="3">Streptogrisin C</fullName>
    </recommendedName>
</protein>
<evidence type="ECO:0000313" key="2">
    <source>
        <dbReference type="Proteomes" id="UP000319728"/>
    </source>
</evidence>
<dbReference type="Proteomes" id="UP000319728">
    <property type="component" value="Unassembled WGS sequence"/>
</dbReference>
<comment type="caution">
    <text evidence="1">The sequence shown here is derived from an EMBL/GenBank/DDBJ whole genome shotgun (WGS) entry which is preliminary data.</text>
</comment>
<dbReference type="InterPro" id="IPR043504">
    <property type="entry name" value="Peptidase_S1_PA_chymotrypsin"/>
</dbReference>